<reference evidence="2 3" key="1">
    <citation type="submission" date="2019-04" db="EMBL/GenBank/DDBJ databases">
        <authorList>
            <person name="Van Vliet M D."/>
        </authorList>
    </citation>
    <scope>NUCLEOTIDE SEQUENCE [LARGE SCALE GENOMIC DNA]</scope>
    <source>
        <strain evidence="2 3">F1</strain>
    </source>
</reference>
<gene>
    <name evidence="2" type="ORF">PDESU_06452</name>
</gene>
<evidence type="ECO:0000256" key="1">
    <source>
        <dbReference type="SAM" id="MobiDB-lite"/>
    </source>
</evidence>
<dbReference type="RefSeq" id="WP_136083315.1">
    <property type="nucleotide sequence ID" value="NZ_CAAHFG010000005.1"/>
</dbReference>
<proteinExistence type="predicted"/>
<name>A0A6C2UCI5_PONDE</name>
<accession>A0A6C2UCI5</accession>
<organism evidence="2 3">
    <name type="scientific">Pontiella desulfatans</name>
    <dbReference type="NCBI Taxonomy" id="2750659"/>
    <lineage>
        <taxon>Bacteria</taxon>
        <taxon>Pseudomonadati</taxon>
        <taxon>Kiritimatiellota</taxon>
        <taxon>Kiritimatiellia</taxon>
        <taxon>Kiritimatiellales</taxon>
        <taxon>Pontiellaceae</taxon>
        <taxon>Pontiella</taxon>
    </lineage>
</organism>
<evidence type="ECO:0000313" key="2">
    <source>
        <dbReference type="EMBL" id="VGO17850.1"/>
    </source>
</evidence>
<evidence type="ECO:0008006" key="4">
    <source>
        <dbReference type="Google" id="ProtNLM"/>
    </source>
</evidence>
<sequence length="83" mass="9502">MPHKEVKQSIGELKSELRKTEQETGAFEEVLRHAQEGLERYTPEAVQELAQTLRKEAEEFEVEHPRITALINNIMTSLSNLGI</sequence>
<feature type="region of interest" description="Disordered" evidence="1">
    <location>
        <begin position="1"/>
        <end position="21"/>
    </location>
</feature>
<keyword evidence="3" id="KW-1185">Reference proteome</keyword>
<dbReference type="EMBL" id="CAAHFG010000005">
    <property type="protein sequence ID" value="VGO17850.1"/>
    <property type="molecule type" value="Genomic_DNA"/>
</dbReference>
<evidence type="ECO:0000313" key="3">
    <source>
        <dbReference type="Proteomes" id="UP000366872"/>
    </source>
</evidence>
<dbReference type="Pfam" id="PF14357">
    <property type="entry name" value="DUF4404"/>
    <property type="match status" value="1"/>
</dbReference>
<dbReference type="Proteomes" id="UP000366872">
    <property type="component" value="Unassembled WGS sequence"/>
</dbReference>
<dbReference type="InterPro" id="IPR025516">
    <property type="entry name" value="DUF4404"/>
</dbReference>
<protein>
    <recommendedName>
        <fullName evidence="4">Chromosome partition protein Smc</fullName>
    </recommendedName>
</protein>
<dbReference type="AlphaFoldDB" id="A0A6C2UCI5"/>